<dbReference type="EMBL" id="CP006918">
    <property type="protein sequence ID" value="AHM82214.1"/>
    <property type="molecule type" value="Genomic_DNA"/>
</dbReference>
<protein>
    <submittedName>
        <fullName evidence="1">Uncharacterized protein</fullName>
    </submittedName>
</protein>
<name>W8UQR6_KLEPN</name>
<dbReference type="HOGENOM" id="CLU_3356693_0_0_6"/>
<dbReference type="KEGG" id="kps:KPNJ2_05454"/>
<dbReference type="Proteomes" id="UP000019586">
    <property type="component" value="Chromosome"/>
</dbReference>
<proteinExistence type="predicted"/>
<organism evidence="1 2">
    <name type="scientific">Klebsiella pneumoniae 30684/NJST258_2</name>
    <dbReference type="NCBI Taxonomy" id="1420013"/>
    <lineage>
        <taxon>Bacteria</taxon>
        <taxon>Pseudomonadati</taxon>
        <taxon>Pseudomonadota</taxon>
        <taxon>Gammaproteobacteria</taxon>
        <taxon>Enterobacterales</taxon>
        <taxon>Enterobacteriaceae</taxon>
        <taxon>Klebsiella/Raoultella group</taxon>
        <taxon>Klebsiella</taxon>
        <taxon>Klebsiella pneumoniae complex</taxon>
    </lineage>
</organism>
<evidence type="ECO:0000313" key="2">
    <source>
        <dbReference type="Proteomes" id="UP000019586"/>
    </source>
</evidence>
<evidence type="ECO:0000313" key="1">
    <source>
        <dbReference type="EMBL" id="AHM82214.1"/>
    </source>
</evidence>
<gene>
    <name evidence="1" type="ORF">KPNJ2_05454</name>
</gene>
<dbReference type="AlphaFoldDB" id="W8UQR6"/>
<reference evidence="1 2" key="1">
    <citation type="journal article" date="2014" name="Proc. Natl. Acad. Sci. U.S.A.">
        <title>Molecular dissection of the evolution of carbapenem-resistant multilocus sequence type 258 Klebsiella pneumoniae.</title>
        <authorList>
            <person name="Deleo F.R."/>
            <person name="Chen L."/>
            <person name="Porcella S.F."/>
            <person name="Martens C.A."/>
            <person name="Kobayashi S.D."/>
            <person name="Porter A.R."/>
            <person name="Chavda K.D."/>
            <person name="Jacobs M.R."/>
            <person name="Mathema B."/>
            <person name="Olsen R.J."/>
            <person name="Bonomo R.A."/>
            <person name="Musser J.M."/>
            <person name="Kreiswirth B.N."/>
        </authorList>
    </citation>
    <scope>NUCLEOTIDE SEQUENCE [LARGE SCALE GENOMIC DNA]</scope>
    <source>
        <strain evidence="1">30684/NJST258_2</strain>
    </source>
</reference>
<sequence length="36" mass="4118">MTKTGITRRVGDYTAWPVKRKDPQGSLLDRFRPKAA</sequence>
<accession>W8UQR6</accession>